<dbReference type="SMART" id="SM00062">
    <property type="entry name" value="PBPb"/>
    <property type="match status" value="1"/>
</dbReference>
<dbReference type="NCBIfam" id="TIGR01728">
    <property type="entry name" value="SsuA_fam"/>
    <property type="match status" value="1"/>
</dbReference>
<evidence type="ECO:0000259" key="6">
    <source>
        <dbReference type="SMART" id="SM00062"/>
    </source>
</evidence>
<dbReference type="SUPFAM" id="SSF53850">
    <property type="entry name" value="Periplasmic binding protein-like II"/>
    <property type="match status" value="1"/>
</dbReference>
<dbReference type="Pfam" id="PF09084">
    <property type="entry name" value="NMT1"/>
    <property type="match status" value="1"/>
</dbReference>
<dbReference type="PANTHER" id="PTHR30024:SF42">
    <property type="entry name" value="ALIPHATIC SULFONATES-BINDING PROTEIN-RELATED"/>
    <property type="match status" value="1"/>
</dbReference>
<dbReference type="InterPro" id="IPR015168">
    <property type="entry name" value="SsuA/THI5"/>
</dbReference>
<evidence type="ECO:0000256" key="1">
    <source>
        <dbReference type="ARBA" id="ARBA00004418"/>
    </source>
</evidence>
<dbReference type="CDD" id="cd13557">
    <property type="entry name" value="PBP2_SsuA"/>
    <property type="match status" value="1"/>
</dbReference>
<gene>
    <name evidence="7" type="ORF">V8G57_25115</name>
</gene>
<comment type="caution">
    <text evidence="7">The sequence shown here is derived from an EMBL/GenBank/DDBJ whole genome shotgun (WGS) entry which is preliminary data.</text>
</comment>
<dbReference type="Proteomes" id="UP001495910">
    <property type="component" value="Unassembled WGS sequence"/>
</dbReference>
<dbReference type="InterPro" id="IPR001638">
    <property type="entry name" value="Solute-binding_3/MltF_N"/>
</dbReference>
<comment type="subcellular location">
    <subcellularLocation>
        <location evidence="1">Periplasm</location>
    </subcellularLocation>
</comment>
<dbReference type="PANTHER" id="PTHR30024">
    <property type="entry name" value="ALIPHATIC SULFONATES-BINDING PROTEIN-RELATED"/>
    <property type="match status" value="1"/>
</dbReference>
<evidence type="ECO:0000256" key="3">
    <source>
        <dbReference type="ARBA" id="ARBA00022448"/>
    </source>
</evidence>
<dbReference type="EMBL" id="JBANDC010000029">
    <property type="protein sequence ID" value="MEM4990693.1"/>
    <property type="molecule type" value="Genomic_DNA"/>
</dbReference>
<evidence type="ECO:0000313" key="8">
    <source>
        <dbReference type="Proteomes" id="UP001495910"/>
    </source>
</evidence>
<dbReference type="PROSITE" id="PS51318">
    <property type="entry name" value="TAT"/>
    <property type="match status" value="1"/>
</dbReference>
<dbReference type="InterPro" id="IPR006311">
    <property type="entry name" value="TAT_signal"/>
</dbReference>
<feature type="signal peptide" evidence="5">
    <location>
        <begin position="1"/>
        <end position="31"/>
    </location>
</feature>
<sequence length="334" mass="36022">MTVSTSNKHTRRHVLALLSAIAAGAVCTVTAGLPQLAHAQDKQVLRIGYQKAASTLVLLKAHGTLEKRLAAQGIEVKWAEFAAGPQLLEALNVGSVDFGYVGEAPPIVAQAAGADFVYSAYEIPTPEAESILVPKNSPITSLAQLKGKKIAFNKGSDVHWLVISLLKKGGVAYNEFQPIYLAPADARAAFERGAVDGWAIWDPFQTAAIKQIDARVLASGSGVVSHHQFFLSARKYAEKNPAVVNAILEEAGKEGQWIRTNYKEAAAQLAPIQGLEPDVIETGLKHYAHIYKPVDSKVLDEQQKIADTFYELKLIPKKISTRDAVLPAKLADKS</sequence>
<proteinExistence type="inferred from homology"/>
<accession>A0ABU9Q328</accession>
<keyword evidence="3" id="KW-0813">Transport</keyword>
<dbReference type="RefSeq" id="WP_342831707.1">
    <property type="nucleotide sequence ID" value="NZ_JBANDC010000029.1"/>
</dbReference>
<keyword evidence="4 5" id="KW-0732">Signal</keyword>
<organism evidence="7 8">
    <name type="scientific">Collimonas rhizosphaerae</name>
    <dbReference type="NCBI Taxonomy" id="3126357"/>
    <lineage>
        <taxon>Bacteria</taxon>
        <taxon>Pseudomonadati</taxon>
        <taxon>Pseudomonadota</taxon>
        <taxon>Betaproteobacteria</taxon>
        <taxon>Burkholderiales</taxon>
        <taxon>Oxalobacteraceae</taxon>
        <taxon>Collimonas</taxon>
    </lineage>
</organism>
<evidence type="ECO:0000256" key="5">
    <source>
        <dbReference type="SAM" id="SignalP"/>
    </source>
</evidence>
<dbReference type="InterPro" id="IPR010067">
    <property type="entry name" value="ABC_SsuA_sub-bd"/>
</dbReference>
<evidence type="ECO:0000256" key="4">
    <source>
        <dbReference type="ARBA" id="ARBA00022729"/>
    </source>
</evidence>
<evidence type="ECO:0000313" key="7">
    <source>
        <dbReference type="EMBL" id="MEM4990693.1"/>
    </source>
</evidence>
<name>A0ABU9Q328_9BURK</name>
<dbReference type="Gene3D" id="3.40.190.10">
    <property type="entry name" value="Periplasmic binding protein-like II"/>
    <property type="match status" value="2"/>
</dbReference>
<reference evidence="7 8" key="1">
    <citation type="submission" date="2024-02" db="EMBL/GenBank/DDBJ databases">
        <title>Draft genome sequence of Collimonas sp. strain H4R21, an effective mineral-weathering bacterial strain isolated from the beech rhizosphere.</title>
        <authorList>
            <person name="Morin E."/>
            <person name="Uroz S."/>
            <person name="Leveau J.H.J."/>
            <person name="Kumar R."/>
            <person name="Rey M.W."/>
            <person name="Pham J."/>
        </authorList>
    </citation>
    <scope>NUCLEOTIDE SEQUENCE [LARGE SCALE GENOMIC DNA]</scope>
    <source>
        <strain evidence="7 8">H4R21</strain>
    </source>
</reference>
<protein>
    <submittedName>
        <fullName evidence="7">Sulfonate ABC transporter substrate-binding protein</fullName>
    </submittedName>
</protein>
<comment type="similarity">
    <text evidence="2">Belongs to the bacterial solute-binding protein SsuA/TauA family.</text>
</comment>
<feature type="chain" id="PRO_5045766797" evidence="5">
    <location>
        <begin position="32"/>
        <end position="334"/>
    </location>
</feature>
<feature type="domain" description="Solute-binding protein family 3/N-terminal" evidence="6">
    <location>
        <begin position="44"/>
        <end position="261"/>
    </location>
</feature>
<dbReference type="NCBIfam" id="NF008588">
    <property type="entry name" value="PRK11553.1"/>
    <property type="match status" value="1"/>
</dbReference>
<evidence type="ECO:0000256" key="2">
    <source>
        <dbReference type="ARBA" id="ARBA00010742"/>
    </source>
</evidence>
<keyword evidence="8" id="KW-1185">Reference proteome</keyword>